<proteinExistence type="predicted"/>
<organism evidence="1 2">
    <name type="scientific">Saponaria officinalis</name>
    <name type="common">Common soapwort</name>
    <name type="synonym">Lychnis saponaria</name>
    <dbReference type="NCBI Taxonomy" id="3572"/>
    <lineage>
        <taxon>Eukaryota</taxon>
        <taxon>Viridiplantae</taxon>
        <taxon>Streptophyta</taxon>
        <taxon>Embryophyta</taxon>
        <taxon>Tracheophyta</taxon>
        <taxon>Spermatophyta</taxon>
        <taxon>Magnoliopsida</taxon>
        <taxon>eudicotyledons</taxon>
        <taxon>Gunneridae</taxon>
        <taxon>Pentapetalae</taxon>
        <taxon>Caryophyllales</taxon>
        <taxon>Caryophyllaceae</taxon>
        <taxon>Caryophylleae</taxon>
        <taxon>Saponaria</taxon>
    </lineage>
</organism>
<evidence type="ECO:0000313" key="2">
    <source>
        <dbReference type="Proteomes" id="UP001443914"/>
    </source>
</evidence>
<dbReference type="AlphaFoldDB" id="A0AAW1IIF8"/>
<reference evidence="1" key="1">
    <citation type="submission" date="2024-03" db="EMBL/GenBank/DDBJ databases">
        <title>WGS assembly of Saponaria officinalis var. Norfolk2.</title>
        <authorList>
            <person name="Jenkins J."/>
            <person name="Shu S."/>
            <person name="Grimwood J."/>
            <person name="Barry K."/>
            <person name="Goodstein D."/>
            <person name="Schmutz J."/>
            <person name="Leebens-Mack J."/>
            <person name="Osbourn A."/>
        </authorList>
    </citation>
    <scope>NUCLEOTIDE SEQUENCE [LARGE SCALE GENOMIC DNA]</scope>
    <source>
        <strain evidence="1">JIC</strain>
    </source>
</reference>
<keyword evidence="2" id="KW-1185">Reference proteome</keyword>
<gene>
    <name evidence="1" type="ORF">RND81_09G067100</name>
</gene>
<evidence type="ECO:0000313" key="1">
    <source>
        <dbReference type="EMBL" id="KAK9689560.1"/>
    </source>
</evidence>
<name>A0AAW1IIF8_SAPOF</name>
<accession>A0AAW1IIF8</accession>
<protein>
    <submittedName>
        <fullName evidence="1">Uncharacterized protein</fullName>
    </submittedName>
</protein>
<comment type="caution">
    <text evidence="1">The sequence shown here is derived from an EMBL/GenBank/DDBJ whole genome shotgun (WGS) entry which is preliminary data.</text>
</comment>
<dbReference type="EMBL" id="JBDFQZ010000009">
    <property type="protein sequence ID" value="KAK9689560.1"/>
    <property type="molecule type" value="Genomic_DNA"/>
</dbReference>
<sequence>MGIVASSSLHSPTLPSPILSIQSENCLTSSALELEVAFWSRILFRITSLKLLSKASKQNLLVIGASSQIISLVLIKTLVNSKSGVIPLQKESSLTFRGMRNLECAVLPPGNNNDAIPLEATGSTISPLERIPAHSVFHKNC</sequence>
<dbReference type="Proteomes" id="UP001443914">
    <property type="component" value="Unassembled WGS sequence"/>
</dbReference>